<keyword evidence="2" id="KW-1185">Reference proteome</keyword>
<reference evidence="1 2" key="1">
    <citation type="submission" date="2018-07" db="EMBL/GenBank/DDBJ databases">
        <title>Genomic Encyclopedia of Type Strains, Phase III (KMG-III): the genomes of soil and plant-associated and newly described type strains.</title>
        <authorList>
            <person name="Whitman W."/>
        </authorList>
    </citation>
    <scope>NUCLEOTIDE SEQUENCE [LARGE SCALE GENOMIC DNA]</scope>
    <source>
        <strain evidence="1 2">CECT 7946</strain>
    </source>
</reference>
<dbReference type="EMBL" id="QRDV01000004">
    <property type="protein sequence ID" value="RED44045.1"/>
    <property type="molecule type" value="Genomic_DNA"/>
</dbReference>
<evidence type="ECO:0000313" key="1">
    <source>
        <dbReference type="EMBL" id="RED44045.1"/>
    </source>
</evidence>
<sequence>MEIPKFKLQTVNPIEKSKVEKYFNPLIELNGNRNSELYLAKDGFLFKFINTEIENSLIVEIHCAIKPLEISAGYNLYGLNRFLVFCQENQTEILNIQSGIEVQASEGALMSDFYTFFNSNKFRKAKHYLLNPKDRKE</sequence>
<dbReference type="AlphaFoldDB" id="A0A3D9H3H8"/>
<gene>
    <name evidence="1" type="ORF">DFQ10_104238</name>
</gene>
<name>A0A3D9H3H8_9FLAO</name>
<dbReference type="Proteomes" id="UP000256980">
    <property type="component" value="Unassembled WGS sequence"/>
</dbReference>
<evidence type="ECO:0000313" key="2">
    <source>
        <dbReference type="Proteomes" id="UP000256980"/>
    </source>
</evidence>
<organism evidence="1 2">
    <name type="scientific">Winogradskyella eximia</name>
    <dbReference type="NCBI Taxonomy" id="262006"/>
    <lineage>
        <taxon>Bacteria</taxon>
        <taxon>Pseudomonadati</taxon>
        <taxon>Bacteroidota</taxon>
        <taxon>Flavobacteriia</taxon>
        <taxon>Flavobacteriales</taxon>
        <taxon>Flavobacteriaceae</taxon>
        <taxon>Winogradskyella</taxon>
    </lineage>
</organism>
<protein>
    <submittedName>
        <fullName evidence="1">Uncharacterized protein</fullName>
    </submittedName>
</protein>
<accession>A0A3D9H3H8</accession>
<comment type="caution">
    <text evidence="1">The sequence shown here is derived from an EMBL/GenBank/DDBJ whole genome shotgun (WGS) entry which is preliminary data.</text>
</comment>
<proteinExistence type="predicted"/>